<dbReference type="EMBL" id="JAEIJD010000007">
    <property type="protein sequence ID" value="MBI6630254.1"/>
    <property type="molecule type" value="Genomic_DNA"/>
</dbReference>
<accession>A0A934M3V7</accession>
<organism evidence="3 4">
    <name type="scientific">Pontibaca salina</name>
    <dbReference type="NCBI Taxonomy" id="2795731"/>
    <lineage>
        <taxon>Bacteria</taxon>
        <taxon>Pseudomonadati</taxon>
        <taxon>Pseudomonadota</taxon>
        <taxon>Alphaproteobacteria</taxon>
        <taxon>Rhodobacterales</taxon>
        <taxon>Roseobacteraceae</taxon>
        <taxon>Pontibaca</taxon>
    </lineage>
</organism>
<dbReference type="GO" id="GO:0016757">
    <property type="term" value="F:glycosyltransferase activity"/>
    <property type="evidence" value="ECO:0007669"/>
    <property type="project" value="InterPro"/>
</dbReference>
<dbReference type="SUPFAM" id="SSF53756">
    <property type="entry name" value="UDP-Glycosyltransferase/glycogen phosphorylase"/>
    <property type="match status" value="2"/>
</dbReference>
<gene>
    <name evidence="3" type="ORF">JAO82_10210</name>
</gene>
<dbReference type="PANTHER" id="PTHR12526">
    <property type="entry name" value="GLYCOSYLTRANSFERASE"/>
    <property type="match status" value="1"/>
</dbReference>
<evidence type="ECO:0000313" key="3">
    <source>
        <dbReference type="EMBL" id="MBI6630254.1"/>
    </source>
</evidence>
<reference evidence="3" key="1">
    <citation type="submission" date="2020-12" db="EMBL/GenBank/DDBJ databases">
        <title>Pontibaca salina gen. nov., sp. nov., isolated from marine sediment.</title>
        <authorList>
            <person name="Bo J."/>
            <person name="Wang S."/>
            <person name="Song X."/>
            <person name="Du Z."/>
        </authorList>
    </citation>
    <scope>NUCLEOTIDE SEQUENCE</scope>
    <source>
        <strain evidence="3">S1109L</strain>
    </source>
</reference>
<keyword evidence="4" id="KW-1185">Reference proteome</keyword>
<proteinExistence type="predicted"/>
<dbReference type="CDD" id="cd03801">
    <property type="entry name" value="GT4_PimA-like"/>
    <property type="match status" value="2"/>
</dbReference>
<feature type="domain" description="Glycosyltransferase subfamily 4-like N-terminal" evidence="2">
    <location>
        <begin position="435"/>
        <end position="583"/>
    </location>
</feature>
<protein>
    <submittedName>
        <fullName evidence="3">Glycosyltransferase family 4 protein</fullName>
    </submittedName>
</protein>
<dbReference type="InterPro" id="IPR028098">
    <property type="entry name" value="Glyco_trans_4-like_N"/>
</dbReference>
<dbReference type="InterPro" id="IPR001296">
    <property type="entry name" value="Glyco_trans_1"/>
</dbReference>
<comment type="caution">
    <text evidence="3">The sequence shown here is derived from an EMBL/GenBank/DDBJ whole genome shotgun (WGS) entry which is preliminary data.</text>
</comment>
<evidence type="ECO:0000313" key="4">
    <source>
        <dbReference type="Proteomes" id="UP000613255"/>
    </source>
</evidence>
<evidence type="ECO:0000259" key="1">
    <source>
        <dbReference type="Pfam" id="PF00534"/>
    </source>
</evidence>
<feature type="domain" description="Glycosyltransferase subfamily 4-like N-terminal" evidence="2">
    <location>
        <begin position="13"/>
        <end position="161"/>
    </location>
</feature>
<sequence>MINVAFGSVPKDGGTFTFYRTLRPALVSHGINLRCVTVGCTQSELTDPAFVDDGCVLLASHSKQLKTQARIFADWCENERIDIVFGVNSPAILSAIPHLHPRIRVLARCANGFDEGYRLTLIGSEQLMRIVALTPRLRDDLVNQYGVDPARIALIPNGATPARFTERTGPSQKADKLSLGFLGRLEHGQKGVMHIPPILDRLERLGIEYHLSIAGKGRDENRLRHMLARQIAAGQIDFAGILGPKEVPDFLGAIDVFLFPSHFEGCPNALLEAMMAGAVPVAWHLPGITDFLLRNGETGCLAETGDTEAFAAAIAGLGRDPVRRQAMSQAVASDARRRFSSAICAQAYGDLFNKIMEEAAPDWTPLPWSRFEPDPMFREKLLTRLLPARQKKTLRNLATRLRRKSVKSASVNCPVRGANGLRIHQIINGFDVADGGAQRMARELHRGLRAQGIDAHLVALETCADHGEGEVSLGLSSSYDPRGLTRLSHYAKQIAPGDIIHVHLFPASAHVATLARGGRLHGPLVFTEHSTSNRRRESLVGSLVDRQVYPAFDRIIAISTGVQDRLLQARPWLTGDVTVIENGCRLLFDRPVRHKAGPGPLRLLSVGRLVPAKNFEAALKALARLADQNIHYTIVGDGPERAALEDLATRLGVQVRVEFAGYVSDIRDHLRKADIFLMPSNWEGFGLAAVEAMNASLPIIAADVPGLRDVLNLDAATLVDPQDPDDIAAAIRHLTNDPARCRAMGQHGFERAKSFGMQTFIQRHVELYQSFSDRHSHGT</sequence>
<dbReference type="Pfam" id="PF00534">
    <property type="entry name" value="Glycos_transf_1"/>
    <property type="match status" value="1"/>
</dbReference>
<feature type="domain" description="Glycosyl transferase family 1" evidence="1">
    <location>
        <begin position="599"/>
        <end position="749"/>
    </location>
</feature>
<dbReference type="Gene3D" id="3.40.50.2000">
    <property type="entry name" value="Glycogen Phosphorylase B"/>
    <property type="match status" value="4"/>
</dbReference>
<name>A0A934M3V7_9RHOB</name>
<dbReference type="Pfam" id="PF13439">
    <property type="entry name" value="Glyco_transf_4"/>
    <property type="match status" value="2"/>
</dbReference>
<dbReference type="AlphaFoldDB" id="A0A934M3V7"/>
<dbReference type="PANTHER" id="PTHR12526:SF634">
    <property type="entry name" value="BLL3361 PROTEIN"/>
    <property type="match status" value="1"/>
</dbReference>
<dbReference type="Proteomes" id="UP000613255">
    <property type="component" value="Unassembled WGS sequence"/>
</dbReference>
<evidence type="ECO:0000259" key="2">
    <source>
        <dbReference type="Pfam" id="PF13439"/>
    </source>
</evidence>
<dbReference type="RefSeq" id="WP_198686274.1">
    <property type="nucleotide sequence ID" value="NZ_JAEIJD010000007.1"/>
</dbReference>
<dbReference type="Pfam" id="PF13692">
    <property type="entry name" value="Glyco_trans_1_4"/>
    <property type="match status" value="1"/>
</dbReference>